<evidence type="ECO:0000313" key="4">
    <source>
        <dbReference type="EMBL" id="KAG2982401.1"/>
    </source>
</evidence>
<comment type="caution">
    <text evidence="4">The sequence shown here is derived from an EMBL/GenBank/DDBJ whole genome shotgun (WGS) entry which is preliminary data.</text>
</comment>
<organism evidence="4 6">
    <name type="scientific">Phytophthora cactorum</name>
    <dbReference type="NCBI Taxonomy" id="29920"/>
    <lineage>
        <taxon>Eukaryota</taxon>
        <taxon>Sar</taxon>
        <taxon>Stramenopiles</taxon>
        <taxon>Oomycota</taxon>
        <taxon>Peronosporomycetes</taxon>
        <taxon>Peronosporales</taxon>
        <taxon>Peronosporaceae</taxon>
        <taxon>Phytophthora</taxon>
    </lineage>
</organism>
<dbReference type="Proteomes" id="UP000697107">
    <property type="component" value="Unassembled WGS sequence"/>
</dbReference>
<dbReference type="Proteomes" id="UP000774804">
    <property type="component" value="Unassembled WGS sequence"/>
</dbReference>
<dbReference type="Proteomes" id="UP000736787">
    <property type="component" value="Unassembled WGS sequence"/>
</dbReference>
<dbReference type="Proteomes" id="UP000760860">
    <property type="component" value="Unassembled WGS sequence"/>
</dbReference>
<dbReference type="EMBL" id="RCMG01000293">
    <property type="protein sequence ID" value="KAG2857396.1"/>
    <property type="molecule type" value="Genomic_DNA"/>
</dbReference>
<dbReference type="AlphaFoldDB" id="A0A8T1G1B0"/>
<dbReference type="EMBL" id="RCML01000280">
    <property type="protein sequence ID" value="KAG2982401.1"/>
    <property type="molecule type" value="Genomic_DNA"/>
</dbReference>
<dbReference type="EMBL" id="RCMV01000299">
    <property type="protein sequence ID" value="KAG3219702.1"/>
    <property type="molecule type" value="Genomic_DNA"/>
</dbReference>
<dbReference type="EMBL" id="RCMK01000265">
    <property type="protein sequence ID" value="KAG2939985.1"/>
    <property type="molecule type" value="Genomic_DNA"/>
</dbReference>
<gene>
    <name evidence="1" type="ORF">PC113_g10726</name>
    <name evidence="2" type="ORF">PC115_g9934</name>
    <name evidence="3" type="ORF">PC117_g10715</name>
    <name evidence="4" type="ORF">PC118_g9982</name>
    <name evidence="5" type="ORF">PC129_g9500</name>
</gene>
<evidence type="ECO:0000313" key="2">
    <source>
        <dbReference type="EMBL" id="KAG2919981.1"/>
    </source>
</evidence>
<evidence type="ECO:0000313" key="1">
    <source>
        <dbReference type="EMBL" id="KAG2857396.1"/>
    </source>
</evidence>
<accession>A0A8T1G1B0</accession>
<proteinExistence type="predicted"/>
<protein>
    <submittedName>
        <fullName evidence="4">Uncharacterized protein</fullName>
    </submittedName>
</protein>
<dbReference type="EMBL" id="RCMI01000284">
    <property type="protein sequence ID" value="KAG2919981.1"/>
    <property type="molecule type" value="Genomic_DNA"/>
</dbReference>
<dbReference type="Proteomes" id="UP000735874">
    <property type="component" value="Unassembled WGS sequence"/>
</dbReference>
<name>A0A8T1G1B0_9STRA</name>
<evidence type="ECO:0000313" key="6">
    <source>
        <dbReference type="Proteomes" id="UP000697107"/>
    </source>
</evidence>
<sequence length="36" mass="4224">MLYPTTDVYTMMDENYTYEMTDEDKTSMTTDGSTLK</sequence>
<reference evidence="4" key="1">
    <citation type="submission" date="2018-10" db="EMBL/GenBank/DDBJ databases">
        <title>Effector identification in a new, highly contiguous assembly of the strawberry crown rot pathogen Phytophthora cactorum.</title>
        <authorList>
            <person name="Armitage A.D."/>
            <person name="Nellist C.F."/>
            <person name="Bates H."/>
            <person name="Vickerstaff R.J."/>
            <person name="Harrison R.J."/>
        </authorList>
    </citation>
    <scope>NUCLEOTIDE SEQUENCE</scope>
    <source>
        <strain evidence="1">15-7</strain>
        <strain evidence="2">4032</strain>
        <strain evidence="3">4040</strain>
        <strain evidence="4">P415</strain>
        <strain evidence="5">P421</strain>
    </source>
</reference>
<evidence type="ECO:0000313" key="3">
    <source>
        <dbReference type="EMBL" id="KAG2939985.1"/>
    </source>
</evidence>
<evidence type="ECO:0000313" key="5">
    <source>
        <dbReference type="EMBL" id="KAG3219702.1"/>
    </source>
</evidence>